<evidence type="ECO:0000313" key="2">
    <source>
        <dbReference type="EMBL" id="MBO3271679.1"/>
    </source>
</evidence>
<comment type="caution">
    <text evidence="2">The sequence shown here is derived from an EMBL/GenBank/DDBJ whole genome shotgun (WGS) entry which is preliminary data.</text>
</comment>
<dbReference type="SFLD" id="SFLDS00005">
    <property type="entry name" value="Isoprenoid_Synthase_Type_I"/>
    <property type="match status" value="1"/>
</dbReference>
<evidence type="ECO:0000256" key="1">
    <source>
        <dbReference type="ARBA" id="ARBA00022679"/>
    </source>
</evidence>
<dbReference type="SFLD" id="SFLDG01212">
    <property type="entry name" value="Phytoene_synthase_like"/>
    <property type="match status" value="1"/>
</dbReference>
<dbReference type="InterPro" id="IPR008949">
    <property type="entry name" value="Isoprenoid_synthase_dom_sf"/>
</dbReference>
<dbReference type="EMBL" id="JAGETX010000007">
    <property type="protein sequence ID" value="MBO3271679.1"/>
    <property type="molecule type" value="Genomic_DNA"/>
</dbReference>
<dbReference type="InterPro" id="IPR019845">
    <property type="entry name" value="Squalene/phytoene_synthase_CS"/>
</dbReference>
<dbReference type="CDD" id="cd00683">
    <property type="entry name" value="Trans_IPPS_HH"/>
    <property type="match status" value="1"/>
</dbReference>
<dbReference type="Proteomes" id="UP000670527">
    <property type="component" value="Unassembled WGS sequence"/>
</dbReference>
<dbReference type="Pfam" id="PF00494">
    <property type="entry name" value="SQS_PSY"/>
    <property type="match status" value="1"/>
</dbReference>
<dbReference type="SFLD" id="SFLDG01018">
    <property type="entry name" value="Squalene/Phytoene_Synthase_Lik"/>
    <property type="match status" value="1"/>
</dbReference>
<accession>A0ABS3TGF7</accession>
<dbReference type="PROSITE" id="PS01045">
    <property type="entry name" value="SQUALEN_PHYTOEN_SYN_2"/>
    <property type="match status" value="1"/>
</dbReference>
<evidence type="ECO:0000313" key="3">
    <source>
        <dbReference type="Proteomes" id="UP000670527"/>
    </source>
</evidence>
<dbReference type="InterPro" id="IPR044843">
    <property type="entry name" value="Trans_IPPS_bact-type"/>
</dbReference>
<proteinExistence type="predicted"/>
<name>A0ABS3TGF7_9BACT</name>
<dbReference type="SUPFAM" id="SSF48576">
    <property type="entry name" value="Terpenoid synthases"/>
    <property type="match status" value="1"/>
</dbReference>
<keyword evidence="3" id="KW-1185">Reference proteome</keyword>
<gene>
    <name evidence="2" type="ORF">J4D97_13545</name>
</gene>
<reference evidence="2 3" key="1">
    <citation type="submission" date="2021-03" db="EMBL/GenBank/DDBJ databases">
        <authorList>
            <person name="Kim M.K."/>
        </authorList>
    </citation>
    <scope>NUCLEOTIDE SEQUENCE [LARGE SCALE GENOMIC DNA]</scope>
    <source>
        <strain evidence="2 3">BT507</strain>
    </source>
</reference>
<organism evidence="2 3">
    <name type="scientific">Hymenobacter defluvii</name>
    <dbReference type="NCBI Taxonomy" id="2054411"/>
    <lineage>
        <taxon>Bacteria</taxon>
        <taxon>Pseudomonadati</taxon>
        <taxon>Bacteroidota</taxon>
        <taxon>Cytophagia</taxon>
        <taxon>Cytophagales</taxon>
        <taxon>Hymenobacteraceae</taxon>
        <taxon>Hymenobacter</taxon>
    </lineage>
</organism>
<dbReference type="InterPro" id="IPR002060">
    <property type="entry name" value="Squ/phyt_synthse"/>
</dbReference>
<keyword evidence="1" id="KW-0808">Transferase</keyword>
<dbReference type="Gene3D" id="1.10.600.10">
    <property type="entry name" value="Farnesyl Diphosphate Synthase"/>
    <property type="match status" value="1"/>
</dbReference>
<dbReference type="InterPro" id="IPR033904">
    <property type="entry name" value="Trans_IPPS_HH"/>
</dbReference>
<protein>
    <submittedName>
        <fullName evidence="2">Phytoene/squalene synthase family protein</fullName>
    </submittedName>
</protein>
<dbReference type="RefSeq" id="WP_208308021.1">
    <property type="nucleotide sequence ID" value="NZ_JAGETX010000007.1"/>
</dbReference>
<dbReference type="PANTHER" id="PTHR31480">
    <property type="entry name" value="BIFUNCTIONAL LYCOPENE CYCLASE/PHYTOENE SYNTHASE"/>
    <property type="match status" value="1"/>
</dbReference>
<sequence length="280" mass="32964">MDHVALFDETTLACSKLITTRYSTSFTLGIRTLDKRFHLPVYAVYGFVRWADEIVDTFHSHDKAALFQDFKRQTDEALRERLSLNPVLHAFQLMVHRYGIDQEFIDAFLRSMEMDLEDQSYNQSLYQEYIYGSAEVVGLMCLRIFCEGDKALFERLREPARRLGSAFQKVNFLRDIRSDYKDRGRVYFPGVQYERFDDQVKRQIEDDILADFEAGYAGIVQLPRAARLGVYLAYVYYLKLFYKIRKLSAAHILGERVRVPNNTKMLLLLGSYFRYRLRAI</sequence>